<evidence type="ECO:0000313" key="2">
    <source>
        <dbReference type="Proteomes" id="UP000076532"/>
    </source>
</evidence>
<organism evidence="1 2">
    <name type="scientific">Athelia psychrophila</name>
    <dbReference type="NCBI Taxonomy" id="1759441"/>
    <lineage>
        <taxon>Eukaryota</taxon>
        <taxon>Fungi</taxon>
        <taxon>Dikarya</taxon>
        <taxon>Basidiomycota</taxon>
        <taxon>Agaricomycotina</taxon>
        <taxon>Agaricomycetes</taxon>
        <taxon>Agaricomycetidae</taxon>
        <taxon>Atheliales</taxon>
        <taxon>Atheliaceae</taxon>
        <taxon>Athelia</taxon>
    </lineage>
</organism>
<gene>
    <name evidence="1" type="ORF">FIBSPDRAFT_965556</name>
</gene>
<reference evidence="1 2" key="1">
    <citation type="journal article" date="2016" name="Mol. Biol. Evol.">
        <title>Comparative Genomics of Early-Diverging Mushroom-Forming Fungi Provides Insights into the Origins of Lignocellulose Decay Capabilities.</title>
        <authorList>
            <person name="Nagy L.G."/>
            <person name="Riley R."/>
            <person name="Tritt A."/>
            <person name="Adam C."/>
            <person name="Daum C."/>
            <person name="Floudas D."/>
            <person name="Sun H."/>
            <person name="Yadav J.S."/>
            <person name="Pangilinan J."/>
            <person name="Larsson K.H."/>
            <person name="Matsuura K."/>
            <person name="Barry K."/>
            <person name="Labutti K."/>
            <person name="Kuo R."/>
            <person name="Ohm R.A."/>
            <person name="Bhattacharya S.S."/>
            <person name="Shirouzu T."/>
            <person name="Yoshinaga Y."/>
            <person name="Martin F.M."/>
            <person name="Grigoriev I.V."/>
            <person name="Hibbett D.S."/>
        </authorList>
    </citation>
    <scope>NUCLEOTIDE SEQUENCE [LARGE SCALE GENOMIC DNA]</scope>
    <source>
        <strain evidence="1 2">CBS 109695</strain>
    </source>
</reference>
<accession>A0A165WBN2</accession>
<dbReference type="EMBL" id="KV417747">
    <property type="protein sequence ID" value="KZP07550.1"/>
    <property type="molecule type" value="Genomic_DNA"/>
</dbReference>
<name>A0A165WBN2_9AGAM</name>
<keyword evidence="2" id="KW-1185">Reference proteome</keyword>
<dbReference type="Proteomes" id="UP000076532">
    <property type="component" value="Unassembled WGS sequence"/>
</dbReference>
<evidence type="ECO:0000313" key="1">
    <source>
        <dbReference type="EMBL" id="KZP07550.1"/>
    </source>
</evidence>
<sequence>MANTSKSKPAARSYSPAIPEGSHLRLLCFPLSEASIEGQAWIPATKAIPGSLQVHRIGSSIFMRLVGLNPQNHKQAEGEDVDRAYPPTFNVQKELIRFHHSPLGEKPWRAVLTFSTTRDSPDIRHFRTTAGAVVIHCLVGSDTLSKEVGKKLLVVIDTCLPKRDVLPVGAESATELYDHLRREQTQTPPSLTFAFTTREGSAVERELLSEGMILAHSQPIQRAVMDLLFELVASDCPARIEVCPSCPFDIDTVYGWMVAHPHSNGWQGLRAIPLYTGQRWCLLVAKCCGPDEDLKLVVLDTTPAPPDVGSPSVIELGESVGSQRVFLHPTIFGGGEVWQSGYRVLDYLWRIRDLGCDDAWNIPEPAAWESEVDRWGFRGVVGVRLEIATTLMRFQKN</sequence>
<dbReference type="AlphaFoldDB" id="A0A165WBN2"/>
<proteinExistence type="predicted"/>
<protein>
    <submittedName>
        <fullName evidence="1">Uncharacterized protein</fullName>
    </submittedName>
</protein>